<evidence type="ECO:0000313" key="1">
    <source>
        <dbReference type="EMBL" id="SDW87336.1"/>
    </source>
</evidence>
<evidence type="ECO:0000313" key="2">
    <source>
        <dbReference type="Proteomes" id="UP000183454"/>
    </source>
</evidence>
<reference evidence="1 2" key="1">
    <citation type="submission" date="2016-10" db="EMBL/GenBank/DDBJ databases">
        <authorList>
            <person name="de Groot N.N."/>
        </authorList>
    </citation>
    <scope>NUCLEOTIDE SEQUENCE [LARGE SCALE GENOMIC DNA]</scope>
    <source>
        <strain evidence="1 2">Nm110</strain>
    </source>
</reference>
<organism evidence="1 2">
    <name type="scientific">Nitrosomonas communis</name>
    <dbReference type="NCBI Taxonomy" id="44574"/>
    <lineage>
        <taxon>Bacteria</taxon>
        <taxon>Pseudomonadati</taxon>
        <taxon>Pseudomonadota</taxon>
        <taxon>Betaproteobacteria</taxon>
        <taxon>Nitrosomonadales</taxon>
        <taxon>Nitrosomonadaceae</taxon>
        <taxon>Nitrosomonas</taxon>
    </lineage>
</organism>
<gene>
    <name evidence="1" type="ORF">SAMN05421882_103413</name>
</gene>
<sequence length="98" mass="10240">MVDVCCPGPARQNCRGGGAQTAPWHAHSRPLRDSCGASIGVVAIPCAFGGPRADDSADLVLLKPNVTSLELSHSPTGIIVIVRINSDTPQRFFSASKD</sequence>
<name>A0A1H2X3M1_9PROT</name>
<proteinExistence type="predicted"/>
<dbReference type="AlphaFoldDB" id="A0A1H2X3M1"/>
<accession>A0A1H2X3M1</accession>
<dbReference type="EMBL" id="FNNH01000034">
    <property type="protein sequence ID" value="SDW87336.1"/>
    <property type="molecule type" value="Genomic_DNA"/>
</dbReference>
<dbReference type="Proteomes" id="UP000183454">
    <property type="component" value="Unassembled WGS sequence"/>
</dbReference>
<dbReference type="RefSeq" id="WP_139297606.1">
    <property type="nucleotide sequence ID" value="NZ_FNNH01000034.1"/>
</dbReference>
<protein>
    <submittedName>
        <fullName evidence="1">Uncharacterized protein</fullName>
    </submittedName>
</protein>